<dbReference type="Pfam" id="PF04542">
    <property type="entry name" value="Sigma70_r2"/>
    <property type="match status" value="1"/>
</dbReference>
<reference evidence="8 9" key="2">
    <citation type="journal article" date="2018" name="Nature">
        <title>Mutant phenotypes for thousands of bacterial genes of unknown function.</title>
        <authorList>
            <person name="Price M.N."/>
            <person name="Wetmore K.M."/>
            <person name="Waters R.J."/>
            <person name="Callaghan M."/>
            <person name="Ray J."/>
            <person name="Liu H."/>
            <person name="Kuehl J.V."/>
            <person name="Melnyk R.A."/>
            <person name="Lamson J.S."/>
            <person name="Suh Y."/>
            <person name="Carlson H.K."/>
            <person name="Esquivel Z."/>
            <person name="Sadeeshkumar H."/>
            <person name="Chakraborty R."/>
            <person name="Zane G.M."/>
            <person name="Rubin B.E."/>
            <person name="Wall J.D."/>
            <person name="Visel A."/>
            <person name="Bristow J."/>
            <person name="Blow M.J."/>
            <person name="Arkin A.P."/>
            <person name="Deutschbauer A.M."/>
        </authorList>
    </citation>
    <scope>NUCLEOTIDE SEQUENCE [LARGE SCALE GENOMIC DNA]</scope>
    <source>
        <strain evidence="8 9">FW300-N2E2</strain>
    </source>
</reference>
<dbReference type="Pfam" id="PF08281">
    <property type="entry name" value="Sigma70_r4_2"/>
    <property type="match status" value="1"/>
</dbReference>
<evidence type="ECO:0000256" key="1">
    <source>
        <dbReference type="ARBA" id="ARBA00010641"/>
    </source>
</evidence>
<dbReference type="GO" id="GO:0006352">
    <property type="term" value="P:DNA-templated transcription initiation"/>
    <property type="evidence" value="ECO:0007669"/>
    <property type="project" value="InterPro"/>
</dbReference>
<dbReference type="SUPFAM" id="SSF88946">
    <property type="entry name" value="Sigma2 domain of RNA polymerase sigma factors"/>
    <property type="match status" value="1"/>
</dbReference>
<comment type="similarity">
    <text evidence="1">Belongs to the sigma-70 factor family. ECF subfamily.</text>
</comment>
<proteinExistence type="inferred from homology"/>
<dbReference type="NCBIfam" id="TIGR02937">
    <property type="entry name" value="sigma70-ECF"/>
    <property type="match status" value="1"/>
</dbReference>
<dbReference type="InterPro" id="IPR014284">
    <property type="entry name" value="RNA_pol_sigma-70_dom"/>
</dbReference>
<sequence>MTAIARGDQYAFTTLVARHLPRTYAIARRFFAQQTDAEDIAQEAFTRVWTHAAIWQPGRAQFTTWLQRIVVNLCLDNLRRHKHRAEQDIDSLLHELLDPKADTAAHVERAREAAKIQQVVQRLPEKQRMAVLLCYFDEHSNTQAAALMGLHPKALEGLLGRARQQLRRWLPKGSSPRHEDQQR</sequence>
<dbReference type="InterPro" id="IPR013324">
    <property type="entry name" value="RNA_pol_sigma_r3/r4-like"/>
</dbReference>
<reference evidence="9" key="1">
    <citation type="submission" date="2016-04" db="EMBL/GenBank/DDBJ databases">
        <authorList>
            <person name="Ray J."/>
            <person name="Price M."/>
            <person name="Deutschbauer A."/>
        </authorList>
    </citation>
    <scope>NUCLEOTIDE SEQUENCE [LARGE SCALE GENOMIC DNA]</scope>
    <source>
        <strain evidence="9">FW300-N2E2</strain>
    </source>
</reference>
<protein>
    <submittedName>
        <fullName evidence="8">Uncharacterized protein</fullName>
    </submittedName>
</protein>
<keyword evidence="4" id="KW-0238">DNA-binding</keyword>
<evidence type="ECO:0000313" key="8">
    <source>
        <dbReference type="EMBL" id="AMZ73493.1"/>
    </source>
</evidence>
<evidence type="ECO:0000259" key="7">
    <source>
        <dbReference type="Pfam" id="PF08281"/>
    </source>
</evidence>
<dbReference type="Gene3D" id="1.10.1740.10">
    <property type="match status" value="1"/>
</dbReference>
<dbReference type="Proteomes" id="UP000076083">
    <property type="component" value="Chromosome"/>
</dbReference>
<dbReference type="EMBL" id="CP015225">
    <property type="protein sequence ID" value="AMZ73493.1"/>
    <property type="molecule type" value="Genomic_DNA"/>
</dbReference>
<accession>A0A161H4F0</accession>
<gene>
    <name evidence="8" type="ORF">TK06_21150</name>
</gene>
<name>A0A161H4F0_PSEFL</name>
<dbReference type="PANTHER" id="PTHR43133:SF8">
    <property type="entry name" value="RNA POLYMERASE SIGMA FACTOR HI_1459-RELATED"/>
    <property type="match status" value="1"/>
</dbReference>
<evidence type="ECO:0000256" key="3">
    <source>
        <dbReference type="ARBA" id="ARBA00023082"/>
    </source>
</evidence>
<keyword evidence="3" id="KW-0731">Sigma factor</keyword>
<feature type="domain" description="RNA polymerase sigma factor 70 region 4 type 2" evidence="7">
    <location>
        <begin position="115"/>
        <end position="166"/>
    </location>
</feature>
<evidence type="ECO:0000259" key="6">
    <source>
        <dbReference type="Pfam" id="PF04542"/>
    </source>
</evidence>
<dbReference type="InterPro" id="IPR036388">
    <property type="entry name" value="WH-like_DNA-bd_sf"/>
</dbReference>
<dbReference type="InterPro" id="IPR013325">
    <property type="entry name" value="RNA_pol_sigma_r2"/>
</dbReference>
<keyword evidence="2" id="KW-0805">Transcription regulation</keyword>
<dbReference type="GO" id="GO:0003677">
    <property type="term" value="F:DNA binding"/>
    <property type="evidence" value="ECO:0007669"/>
    <property type="project" value="UniProtKB-KW"/>
</dbReference>
<evidence type="ECO:0000256" key="4">
    <source>
        <dbReference type="ARBA" id="ARBA00023125"/>
    </source>
</evidence>
<evidence type="ECO:0000313" key="9">
    <source>
        <dbReference type="Proteomes" id="UP000076083"/>
    </source>
</evidence>
<evidence type="ECO:0000256" key="5">
    <source>
        <dbReference type="ARBA" id="ARBA00023163"/>
    </source>
</evidence>
<feature type="domain" description="RNA polymerase sigma-70 region 2" evidence="6">
    <location>
        <begin position="15"/>
        <end position="82"/>
    </location>
</feature>
<dbReference type="AlphaFoldDB" id="A0A161H4F0"/>
<dbReference type="InterPro" id="IPR039425">
    <property type="entry name" value="RNA_pol_sigma-70-like"/>
</dbReference>
<dbReference type="GO" id="GO:0016987">
    <property type="term" value="F:sigma factor activity"/>
    <property type="evidence" value="ECO:0007669"/>
    <property type="project" value="UniProtKB-KW"/>
</dbReference>
<dbReference type="Gene3D" id="1.10.10.10">
    <property type="entry name" value="Winged helix-like DNA-binding domain superfamily/Winged helix DNA-binding domain"/>
    <property type="match status" value="1"/>
</dbReference>
<dbReference type="SUPFAM" id="SSF88659">
    <property type="entry name" value="Sigma3 and sigma4 domains of RNA polymerase sigma factors"/>
    <property type="match status" value="1"/>
</dbReference>
<organism evidence="8 9">
    <name type="scientific">Pseudomonas fluorescens</name>
    <dbReference type="NCBI Taxonomy" id="294"/>
    <lineage>
        <taxon>Bacteria</taxon>
        <taxon>Pseudomonadati</taxon>
        <taxon>Pseudomonadota</taxon>
        <taxon>Gammaproteobacteria</taxon>
        <taxon>Pseudomonadales</taxon>
        <taxon>Pseudomonadaceae</taxon>
        <taxon>Pseudomonas</taxon>
    </lineage>
</organism>
<dbReference type="InterPro" id="IPR007627">
    <property type="entry name" value="RNA_pol_sigma70_r2"/>
</dbReference>
<dbReference type="PANTHER" id="PTHR43133">
    <property type="entry name" value="RNA POLYMERASE ECF-TYPE SIGMA FACTO"/>
    <property type="match status" value="1"/>
</dbReference>
<dbReference type="InterPro" id="IPR013249">
    <property type="entry name" value="RNA_pol_sigma70_r4_t2"/>
</dbReference>
<evidence type="ECO:0000256" key="2">
    <source>
        <dbReference type="ARBA" id="ARBA00023015"/>
    </source>
</evidence>
<keyword evidence="5" id="KW-0804">Transcription</keyword>